<feature type="compositionally biased region" description="Low complexity" evidence="1">
    <location>
        <begin position="1046"/>
        <end position="1063"/>
    </location>
</feature>
<feature type="compositionally biased region" description="Low complexity" evidence="1">
    <location>
        <begin position="95"/>
        <end position="107"/>
    </location>
</feature>
<reference evidence="2 3" key="1">
    <citation type="journal article" date="2010" name="Science">
        <title>Genomic analysis of organismal complexity in the multicellular green alga Volvox carteri.</title>
        <authorList>
            <person name="Prochnik S.E."/>
            <person name="Umen J."/>
            <person name="Nedelcu A.M."/>
            <person name="Hallmann A."/>
            <person name="Miller S.M."/>
            <person name="Nishii I."/>
            <person name="Ferris P."/>
            <person name="Kuo A."/>
            <person name="Mitros T."/>
            <person name="Fritz-Laylin L.K."/>
            <person name="Hellsten U."/>
            <person name="Chapman J."/>
            <person name="Simakov O."/>
            <person name="Rensing S.A."/>
            <person name="Terry A."/>
            <person name="Pangilinan J."/>
            <person name="Kapitonov V."/>
            <person name="Jurka J."/>
            <person name="Salamov A."/>
            <person name="Shapiro H."/>
            <person name="Schmutz J."/>
            <person name="Grimwood J."/>
            <person name="Lindquist E."/>
            <person name="Lucas S."/>
            <person name="Grigoriev I.V."/>
            <person name="Schmitt R."/>
            <person name="Kirk D."/>
            <person name="Rokhsar D.S."/>
        </authorList>
    </citation>
    <scope>NUCLEOTIDE SEQUENCE [LARGE SCALE GENOMIC DNA]</scope>
    <source>
        <strain evidence="3">f. Nagariensis / Eve</strain>
    </source>
</reference>
<evidence type="ECO:0000256" key="1">
    <source>
        <dbReference type="SAM" id="MobiDB-lite"/>
    </source>
</evidence>
<gene>
    <name evidence="2" type="ORF">VOLCADRAFT_86996</name>
</gene>
<sequence>MEKVGAICLRNFVAVKVCGLAEDSCSISTQRSSGGGAKLCTLDMQSYLEVMGRQLDEIQAQHHQDGLPPEYPPPLGFCHSHGEREQLGSPCIGDSSGALPSSSASQSVEDGRAIGGVTDGHEQLFAFHSLWHSQWFVCDTRQPQSGLSTDRLSQQQLASVDFYQNAGFRGVASEVELLSEVASESDVSPYPIALPGRPFDGIDSEEDDVVQPAGNSYAGGSTNARCTAQALPDDLVGPRGEQPDDVSDQRVVQQLVMQQQPLPPAACTDSRPQSGASARAPLVVASLETEEALRALLATPRFAMSRSDNVATSIDVEGLEVPAEVLAALAKTDGMDLDAALGAAMAVSLREHPSLPLTPPAKQTQGTAGVGQTGQGRQMVLGPGALTAAPVTVSPGGAVRGFETSKRSAGGASVRAASIAGPMPSVVPPPRDAGHPKQQADRPSAPIDASFEVDRLDMLSQTVEISMEGALSTTDSAVFAALASAQAAVAQQHSQPVLYSLAPKPTLPVDKGSRRNTSDGESRRVTIDAGSRCTLGGGGGSRRNTADGGALIFEFSDAGQMNGKEHPHSRVHSAAPTADPTVTAGVSNAGRPDMRPVGASPSVGGTVSGHGGAGNSSGRAPDGVAAAASPVRGFRGGANVVSPSAASSIMRQGGDGDMVLFGSPSQKGDAGASPSPSTSPYVPPSPPPGADPSPYISSPTVTHMGSRLQRNSRKMDEEAVTGVRHDAEAEHGQLGVDGGVGRQLRMQGLQHHVSLHKQYSDQQVVPAPAEVTPPSTSSLPTEVSPPSRHATGVVSPGTVVEGMGCPAMTFPATRGSTAAKSGLAEPSGHSSDSNQTSRPQLQSLGLQLAAFSRAAALAAAVDVGIAPPPPAVERRPAPPTVLSVNTRSASVEPVASVTPDASATSRESDTGKLNVAGLNVTGDASTAAGLQSRGLGKPARNTYGQGDIAADGRHLYLGHPELVQGQLLVAISSAPTQGAVTEARAPLACSKKEATIANVLNLTHENSDVTVANEAGQVKWAWQTDAKGKPGPGRLDTTVAVPPSPSSCNNSSGSPWASPAAASAVVRDSGAEWALQQLPPPQWQRHGQVPAGTHANKLQHERPKQNAEGKPPLPQPQQQSCQYADGRRQSDCMIADRPATDAGADTNPYAISAGGVSAQEQNQLRATSATEGGGQPNSKALALLRLKQQSIMRHNAHVSTINE</sequence>
<dbReference type="RefSeq" id="XP_002946734.1">
    <property type="nucleotide sequence ID" value="XM_002946688.1"/>
</dbReference>
<feature type="region of interest" description="Disordered" evidence="1">
    <location>
        <begin position="1026"/>
        <end position="1063"/>
    </location>
</feature>
<protein>
    <submittedName>
        <fullName evidence="2">Uncharacterized protein</fullName>
    </submittedName>
</protein>
<feature type="region of interest" description="Disordered" evidence="1">
    <location>
        <begin position="811"/>
        <end position="840"/>
    </location>
</feature>
<evidence type="ECO:0000313" key="2">
    <source>
        <dbReference type="EMBL" id="EFJ51960.1"/>
    </source>
</evidence>
<feature type="compositionally biased region" description="Basic and acidic residues" evidence="1">
    <location>
        <begin position="511"/>
        <end position="526"/>
    </location>
</feature>
<feature type="region of interest" description="Disordered" evidence="1">
    <location>
        <begin position="768"/>
        <end position="793"/>
    </location>
</feature>
<dbReference type="OrthoDB" id="550594at2759"/>
<feature type="region of interest" description="Disordered" evidence="1">
    <location>
        <begin position="1156"/>
        <end position="1177"/>
    </location>
</feature>
<feature type="region of interest" description="Disordered" evidence="1">
    <location>
        <begin position="1079"/>
        <end position="1128"/>
    </location>
</feature>
<feature type="region of interest" description="Disordered" evidence="1">
    <location>
        <begin position="89"/>
        <end position="113"/>
    </location>
</feature>
<feature type="compositionally biased region" description="Gly residues" evidence="1">
    <location>
        <begin position="606"/>
        <end position="615"/>
    </location>
</feature>
<proteinExistence type="predicted"/>
<feature type="compositionally biased region" description="Pro residues" evidence="1">
    <location>
        <begin position="681"/>
        <end position="691"/>
    </location>
</feature>
<feature type="compositionally biased region" description="Polar residues" evidence="1">
    <location>
        <begin position="1158"/>
        <end position="1170"/>
    </location>
</feature>
<dbReference type="KEGG" id="vcn:VOLCADRAFT_86996"/>
<dbReference type="EMBL" id="GL378325">
    <property type="protein sequence ID" value="EFJ51960.1"/>
    <property type="molecule type" value="Genomic_DNA"/>
</dbReference>
<name>D8TJW6_VOLCA</name>
<dbReference type="Proteomes" id="UP000001058">
    <property type="component" value="Unassembled WGS sequence"/>
</dbReference>
<feature type="region of interest" description="Disordered" evidence="1">
    <location>
        <begin position="645"/>
        <end position="736"/>
    </location>
</feature>
<dbReference type="STRING" id="3068.D8TJW6"/>
<feature type="region of interest" description="Disordered" evidence="1">
    <location>
        <begin position="503"/>
        <end position="544"/>
    </location>
</feature>
<evidence type="ECO:0000313" key="3">
    <source>
        <dbReference type="Proteomes" id="UP000001058"/>
    </source>
</evidence>
<organism evidence="3">
    <name type="scientific">Volvox carteri f. nagariensis</name>
    <dbReference type="NCBI Taxonomy" id="3068"/>
    <lineage>
        <taxon>Eukaryota</taxon>
        <taxon>Viridiplantae</taxon>
        <taxon>Chlorophyta</taxon>
        <taxon>core chlorophytes</taxon>
        <taxon>Chlorophyceae</taxon>
        <taxon>CS clade</taxon>
        <taxon>Chlamydomonadales</taxon>
        <taxon>Volvocaceae</taxon>
        <taxon>Volvox</taxon>
    </lineage>
</organism>
<dbReference type="GeneID" id="9618251"/>
<feature type="region of interest" description="Disordered" evidence="1">
    <location>
        <begin position="560"/>
        <end position="624"/>
    </location>
</feature>
<dbReference type="InParanoid" id="D8TJW6"/>
<keyword evidence="3" id="KW-1185">Reference proteome</keyword>
<feature type="region of interest" description="Disordered" evidence="1">
    <location>
        <begin position="198"/>
        <end position="224"/>
    </location>
</feature>
<feature type="compositionally biased region" description="Polar residues" evidence="1">
    <location>
        <begin position="828"/>
        <end position="840"/>
    </location>
</feature>
<feature type="region of interest" description="Disordered" evidence="1">
    <location>
        <begin position="354"/>
        <end position="373"/>
    </location>
</feature>
<accession>D8TJW6</accession>
<feature type="compositionally biased region" description="Basic and acidic residues" evidence="1">
    <location>
        <begin position="713"/>
        <end position="731"/>
    </location>
</feature>
<feature type="region of interest" description="Disordered" evidence="1">
    <location>
        <begin position="884"/>
        <end position="910"/>
    </location>
</feature>
<feature type="region of interest" description="Disordered" evidence="1">
    <location>
        <begin position="419"/>
        <end position="444"/>
    </location>
</feature>
<dbReference type="AlphaFoldDB" id="D8TJW6"/>
<feature type="compositionally biased region" description="Basic and acidic residues" evidence="1">
    <location>
        <begin position="1098"/>
        <end position="1107"/>
    </location>
</feature>